<dbReference type="EMBL" id="FJUX01000046">
    <property type="protein sequence ID" value="CZT00607.1"/>
    <property type="molecule type" value="Genomic_DNA"/>
</dbReference>
<name>A0A1E1KRH7_9HELO</name>
<protein>
    <submittedName>
        <fullName evidence="1">Uncharacterized protein</fullName>
    </submittedName>
</protein>
<accession>A0A1E1KRH7</accession>
<reference evidence="2" key="1">
    <citation type="submission" date="2016-03" db="EMBL/GenBank/DDBJ databases">
        <authorList>
            <person name="Guldener U."/>
        </authorList>
    </citation>
    <scope>NUCLEOTIDE SEQUENCE [LARGE SCALE GENOMIC DNA]</scope>
    <source>
        <strain evidence="2">04CH-RAC-A.6.1</strain>
    </source>
</reference>
<proteinExistence type="predicted"/>
<organism evidence="1 2">
    <name type="scientific">Rhynchosporium agropyri</name>
    <dbReference type="NCBI Taxonomy" id="914238"/>
    <lineage>
        <taxon>Eukaryota</taxon>
        <taxon>Fungi</taxon>
        <taxon>Dikarya</taxon>
        <taxon>Ascomycota</taxon>
        <taxon>Pezizomycotina</taxon>
        <taxon>Leotiomycetes</taxon>
        <taxon>Helotiales</taxon>
        <taxon>Ploettnerulaceae</taxon>
        <taxon>Rhynchosporium</taxon>
    </lineage>
</organism>
<dbReference type="AlphaFoldDB" id="A0A1E1KRH7"/>
<keyword evidence="2" id="KW-1185">Reference proteome</keyword>
<evidence type="ECO:0000313" key="2">
    <source>
        <dbReference type="Proteomes" id="UP000178912"/>
    </source>
</evidence>
<dbReference type="Proteomes" id="UP000178912">
    <property type="component" value="Unassembled WGS sequence"/>
</dbReference>
<gene>
    <name evidence="1" type="ORF">RAG0_08589</name>
</gene>
<sequence length="123" mass="13581">MGTGNGNGNGSCVWSFPAPPPVLRPKIAGLSLGLDMFFDRIDDRLFVVLPQPLRFHGFVSVVSISYDIIRHDRAWPACCFATPPFQFALLSACRILPRPGYYLKSQEVYPSSPTNKTSTLASF</sequence>
<evidence type="ECO:0000313" key="1">
    <source>
        <dbReference type="EMBL" id="CZT00607.1"/>
    </source>
</evidence>